<evidence type="ECO:0000256" key="1">
    <source>
        <dbReference type="ARBA" id="ARBA00004141"/>
    </source>
</evidence>
<dbReference type="GO" id="GO:0031594">
    <property type="term" value="C:neuromuscular junction"/>
    <property type="evidence" value="ECO:0007669"/>
    <property type="project" value="TreeGrafter"/>
</dbReference>
<dbReference type="EMBL" id="IACT01001037">
    <property type="protein sequence ID" value="LAC20403.1"/>
    <property type="molecule type" value="mRNA"/>
</dbReference>
<keyword evidence="3 6" id="KW-0812">Transmembrane</keyword>
<name>A0A2P2I2E9_9CRUS</name>
<keyword evidence="5 6" id="KW-0472">Membrane</keyword>
<evidence type="ECO:0000256" key="4">
    <source>
        <dbReference type="ARBA" id="ARBA00022989"/>
    </source>
</evidence>
<evidence type="ECO:0000259" key="8">
    <source>
        <dbReference type="PROSITE" id="PS51225"/>
    </source>
</evidence>
<dbReference type="AlphaFoldDB" id="A0A2P2I2E9"/>
<dbReference type="Pfam" id="PF01284">
    <property type="entry name" value="MARVEL"/>
    <property type="match status" value="1"/>
</dbReference>
<feature type="transmembrane region" description="Helical" evidence="6">
    <location>
        <begin position="76"/>
        <end position="98"/>
    </location>
</feature>
<evidence type="ECO:0000313" key="9">
    <source>
        <dbReference type="EMBL" id="LAB68040.1"/>
    </source>
</evidence>
<dbReference type="InterPro" id="IPR008253">
    <property type="entry name" value="Marvel"/>
</dbReference>
<organism evidence="9">
    <name type="scientific">Hirondellea gigas</name>
    <dbReference type="NCBI Taxonomy" id="1518452"/>
    <lineage>
        <taxon>Eukaryota</taxon>
        <taxon>Metazoa</taxon>
        <taxon>Ecdysozoa</taxon>
        <taxon>Arthropoda</taxon>
        <taxon>Crustacea</taxon>
        <taxon>Multicrustacea</taxon>
        <taxon>Malacostraca</taxon>
        <taxon>Eumalacostraca</taxon>
        <taxon>Peracarida</taxon>
        <taxon>Amphipoda</taxon>
        <taxon>Amphilochidea</taxon>
        <taxon>Lysianassida</taxon>
        <taxon>Lysianassidira</taxon>
        <taxon>Lysianassoidea</taxon>
        <taxon>Lysianassidae</taxon>
        <taxon>Hirondellea</taxon>
    </lineage>
</organism>
<comment type="similarity">
    <text evidence="2 6">Belongs to the synaptogyrin family.</text>
</comment>
<dbReference type="EMBL" id="IACF01002384">
    <property type="protein sequence ID" value="LAB68040.1"/>
    <property type="molecule type" value="mRNA"/>
</dbReference>
<reference evidence="9" key="2">
    <citation type="journal article" date="2018" name="Biosci. Biotechnol. Biochem.">
        <title>Polysaccharide hydrolase of the hadal zone amphipods Hirondellea gigas.</title>
        <authorList>
            <person name="Kobayashi H."/>
            <person name="Nagahama T."/>
            <person name="Arai W."/>
            <person name="Sasagawa Y."/>
            <person name="Umeda M."/>
            <person name="Hayashi T."/>
            <person name="Nikaido I."/>
            <person name="Watanabe H."/>
            <person name="Oguri K."/>
            <person name="Kitazato H."/>
            <person name="Fujioka K."/>
            <person name="Kido Y."/>
            <person name="Takami H."/>
        </authorList>
    </citation>
    <scope>NUCLEOTIDE SEQUENCE</scope>
    <source>
        <tissue evidence="9">Whole body</tissue>
    </source>
</reference>
<feature type="domain" description="MARVEL" evidence="8">
    <location>
        <begin position="26"/>
        <end position="177"/>
    </location>
</feature>
<dbReference type="InterPro" id="IPR016579">
    <property type="entry name" value="Synaptogyrin"/>
</dbReference>
<evidence type="ECO:0000256" key="5">
    <source>
        <dbReference type="ARBA" id="ARBA00023136"/>
    </source>
</evidence>
<accession>A0A2P2I2E9</accession>
<evidence type="ECO:0000256" key="7">
    <source>
        <dbReference type="SAM" id="MobiDB-lite"/>
    </source>
</evidence>
<dbReference type="GO" id="GO:0030672">
    <property type="term" value="C:synaptic vesicle membrane"/>
    <property type="evidence" value="ECO:0007669"/>
    <property type="project" value="TreeGrafter"/>
</dbReference>
<comment type="subcellular location">
    <subcellularLocation>
        <location evidence="1 6">Membrane</location>
        <topology evidence="1 6">Multi-pass membrane protein</topology>
    </subcellularLocation>
</comment>
<dbReference type="PANTHER" id="PTHR10838">
    <property type="entry name" value="SYNAPTOGYRIN"/>
    <property type="match status" value="1"/>
</dbReference>
<dbReference type="PIRSF" id="PIRSF011282">
    <property type="entry name" value="Synaptogyrin"/>
    <property type="match status" value="1"/>
</dbReference>
<proteinExistence type="evidence at transcript level"/>
<reference evidence="10" key="1">
    <citation type="submission" date="2017-11" db="EMBL/GenBank/DDBJ databases">
        <title>The sensing device of the deep-sea amphipod.</title>
        <authorList>
            <person name="Kobayashi H."/>
            <person name="Nagahama T."/>
            <person name="Arai W."/>
            <person name="Sasagawa Y."/>
            <person name="Umeda M."/>
            <person name="Hayashi T."/>
            <person name="Nikaido I."/>
            <person name="Watanabe H."/>
            <person name="Oguri K."/>
            <person name="Kitazato H."/>
            <person name="Fujioka K."/>
            <person name="Kido Y."/>
            <person name="Takami H."/>
        </authorList>
    </citation>
    <scope>NUCLEOTIDE SEQUENCE</scope>
    <source>
        <tissue evidence="10">Whole body</tissue>
    </source>
</reference>
<evidence type="ECO:0000256" key="2">
    <source>
        <dbReference type="ARBA" id="ARBA00010252"/>
    </source>
</evidence>
<protein>
    <recommendedName>
        <fullName evidence="6">Synaptogyrin</fullName>
    </recommendedName>
</protein>
<sequence length="236" mass="25829">MTFVEGIMEGAYGGGKAGAAFNPILFVRRPQVILRSVCWLFSIIIFGCISAQGWYMDQATKKEKCLFNDNSSACNFGVGISVIAFLACIGFIVGEFLFEQMSNVKTRKRYVIGDFGFSALWAVLFFIAFCFLTNQWGKSETPPGSIGVNNVQGAIAFCFFSIFTWAGLGFLAFRRYKLGAEQAFAPSYEVDPNAAVNAAESGYTSYPDATDPQGGYSQPPFAAQPQQIDPQQPQAY</sequence>
<evidence type="ECO:0000313" key="10">
    <source>
        <dbReference type="EMBL" id="LAC20403.1"/>
    </source>
</evidence>
<feature type="transmembrane region" description="Helical" evidence="6">
    <location>
        <begin position="37"/>
        <end position="56"/>
    </location>
</feature>
<feature type="region of interest" description="Disordered" evidence="7">
    <location>
        <begin position="202"/>
        <end position="236"/>
    </location>
</feature>
<dbReference type="PROSITE" id="PS51225">
    <property type="entry name" value="MARVEL"/>
    <property type="match status" value="1"/>
</dbReference>
<feature type="transmembrane region" description="Helical" evidence="6">
    <location>
        <begin position="110"/>
        <end position="134"/>
    </location>
</feature>
<evidence type="ECO:0000256" key="6">
    <source>
        <dbReference type="PIRNR" id="PIRNR011282"/>
    </source>
</evidence>
<keyword evidence="4 6" id="KW-1133">Transmembrane helix</keyword>
<evidence type="ECO:0000256" key="3">
    <source>
        <dbReference type="ARBA" id="ARBA00022692"/>
    </source>
</evidence>
<dbReference type="PANTHER" id="PTHR10838:SF20">
    <property type="entry name" value="SYNAPTOGYRIN"/>
    <property type="match status" value="1"/>
</dbReference>
<feature type="compositionally biased region" description="Low complexity" evidence="7">
    <location>
        <begin position="218"/>
        <end position="236"/>
    </location>
</feature>
<feature type="transmembrane region" description="Helical" evidence="6">
    <location>
        <begin position="154"/>
        <end position="173"/>
    </location>
</feature>